<evidence type="ECO:0000313" key="2">
    <source>
        <dbReference type="EMBL" id="TFD27530.1"/>
    </source>
</evidence>
<name>A0A4Y8JSN7_9MICO</name>
<organism evidence="2 3">
    <name type="scientific">Cryobacterium cryoconiti</name>
    <dbReference type="NCBI Taxonomy" id="1259239"/>
    <lineage>
        <taxon>Bacteria</taxon>
        <taxon>Bacillati</taxon>
        <taxon>Actinomycetota</taxon>
        <taxon>Actinomycetes</taxon>
        <taxon>Micrococcales</taxon>
        <taxon>Microbacteriaceae</taxon>
        <taxon>Cryobacterium</taxon>
    </lineage>
</organism>
<comment type="caution">
    <text evidence="2">The sequence shown here is derived from an EMBL/GenBank/DDBJ whole genome shotgun (WGS) entry which is preliminary data.</text>
</comment>
<evidence type="ECO:0000259" key="1">
    <source>
        <dbReference type="Pfam" id="PF21882"/>
    </source>
</evidence>
<accession>A0A4Y8JSN7</accession>
<evidence type="ECO:0000313" key="3">
    <source>
        <dbReference type="Proteomes" id="UP000297472"/>
    </source>
</evidence>
<dbReference type="EMBL" id="SOHA01000039">
    <property type="protein sequence ID" value="TFD27530.1"/>
    <property type="molecule type" value="Genomic_DNA"/>
</dbReference>
<dbReference type="Pfam" id="PF21882">
    <property type="entry name" value="Gp53-like_C"/>
    <property type="match status" value="1"/>
</dbReference>
<reference evidence="2 3" key="1">
    <citation type="submission" date="2019-03" db="EMBL/GenBank/DDBJ databases">
        <title>Genomics of glacier-inhabiting Cryobacterium strains.</title>
        <authorList>
            <person name="Liu Q."/>
            <person name="Xin Y.-H."/>
        </authorList>
    </citation>
    <scope>NUCLEOTIDE SEQUENCE [LARGE SCALE GENOMIC DNA]</scope>
    <source>
        <strain evidence="2 3">TMT1-51</strain>
    </source>
</reference>
<dbReference type="Proteomes" id="UP000297472">
    <property type="component" value="Unassembled WGS sequence"/>
</dbReference>
<keyword evidence="3" id="KW-1185">Reference proteome</keyword>
<feature type="domain" description="Putative tail fiber protein gp53-like C-terminal" evidence="1">
    <location>
        <begin position="90"/>
        <end position="165"/>
    </location>
</feature>
<protein>
    <recommendedName>
        <fullName evidence="1">Putative tail fiber protein gp53-like C-terminal domain-containing protein</fullName>
    </recommendedName>
</protein>
<dbReference type="AlphaFoldDB" id="A0A4Y8JSN7"/>
<dbReference type="Gene3D" id="2.60.40.3940">
    <property type="match status" value="1"/>
</dbReference>
<dbReference type="OrthoDB" id="5126259at2"/>
<proteinExistence type="predicted"/>
<gene>
    <name evidence="2" type="ORF">E3T49_13390</name>
</gene>
<sequence length="166" mass="17141">MAASTAVGPRGQLRFNVLEGPDLGVDEELLSDQCAEIGTRRVGTTADRNALSGAKKFVGLLWGDTTDNLEYRYTSTGWKKVTGLIRGGVGAGTSSQGGDITVTFSSPFTSACTAIVVTDSNTGGGIGPVPLKVVSRSATGAVIRVMQNEVAVSGFPTSFNYIAFGD</sequence>
<dbReference type="InterPro" id="IPR054075">
    <property type="entry name" value="Gp53-like_C"/>
</dbReference>
<dbReference type="RefSeq" id="WP_134425400.1">
    <property type="nucleotide sequence ID" value="NZ_SOHA01000039.1"/>
</dbReference>